<dbReference type="Proteomes" id="UP000738376">
    <property type="component" value="Unassembled WGS sequence"/>
</dbReference>
<evidence type="ECO:0000313" key="2">
    <source>
        <dbReference type="EMBL" id="NMF59289.1"/>
    </source>
</evidence>
<keyword evidence="3" id="KW-1185">Reference proteome</keyword>
<comment type="caution">
    <text evidence="2">The sequence shown here is derived from an EMBL/GenBank/DDBJ whole genome shotgun (WGS) entry which is preliminary data.</text>
</comment>
<feature type="compositionally biased region" description="Low complexity" evidence="1">
    <location>
        <begin position="290"/>
        <end position="309"/>
    </location>
</feature>
<sequence>MKIKPVFAGIAVLGALLLVLSLTTIAKVFAANPRDLLAGVKTQPQAVQLLPKRSPLFVSFLANPEKLGLFTQLAAKPSDRGDVRHELANLKQQLQQNWLLDYERDIQPWLDQEITLAVTDVDLDHQSANGLQIGYLLALKAKDVDLAKTTIDAFWQELAVNGSDLGFEQYQGVSILNTSFAENRPAIAGTILDKFVLFANDVRVLRQAIDDLKDPSLALPSLEHYRDRLAQINKGKIAVAYANLGELGEDLPQASLLMSLGLDKAGIRAKTLWHEERSPQSVADVTEPNASAPSSLSKPATKPSSKSSTNIATALPSGNAVIIGKNLGETLKGFQTSLPPEWLKVITKAIAPIPLNQDAVAWAQDDFAITLFPQRNAQPTITPDWLLVAKVNDAKASATAIASLDDLARKQLTVGEITLKNQPVTVWTKLSASLNTSSGSPNNADVSGQVVAVHAQTSNYIYLSNSLPSLELALTLKNNQAIASSQNFKTITAKLPRDYKAYGYLAQKVNLDWLETISSDIKIQEISSKISHSPLASIFKHIEMVGFASNSIPNNIENSELFVNLN</sequence>
<dbReference type="Pfam" id="PF11832">
    <property type="entry name" value="DUF3352"/>
    <property type="match status" value="1"/>
</dbReference>
<organism evidence="2 3">
    <name type="scientific">Pseudanabaena yagii GIHE-NHR1</name>
    <dbReference type="NCBI Taxonomy" id="2722753"/>
    <lineage>
        <taxon>Bacteria</taxon>
        <taxon>Bacillati</taxon>
        <taxon>Cyanobacteriota</taxon>
        <taxon>Cyanophyceae</taxon>
        <taxon>Pseudanabaenales</taxon>
        <taxon>Pseudanabaenaceae</taxon>
        <taxon>Pseudanabaena</taxon>
        <taxon>Pseudanabaena yagii</taxon>
    </lineage>
</organism>
<name>A0ABX1LWZ7_9CYAN</name>
<evidence type="ECO:0000313" key="3">
    <source>
        <dbReference type="Proteomes" id="UP000738376"/>
    </source>
</evidence>
<proteinExistence type="predicted"/>
<dbReference type="InterPro" id="IPR021787">
    <property type="entry name" value="DUF3352"/>
</dbReference>
<protein>
    <submittedName>
        <fullName evidence="2">DUF3352 domain-containing protein</fullName>
    </submittedName>
</protein>
<gene>
    <name evidence="2" type="ORF">HC246_15005</name>
</gene>
<reference evidence="2 3" key="1">
    <citation type="submission" date="2020-03" db="EMBL/GenBank/DDBJ databases">
        <title>Draft Genome Sequence of 2-Methylisoborneol Producing Pseudanabaena yagii Strain GIHE-NHR1 Isolated from North Han River in South Korea.</title>
        <authorList>
            <person name="Jeong J."/>
        </authorList>
    </citation>
    <scope>NUCLEOTIDE SEQUENCE [LARGE SCALE GENOMIC DNA]</scope>
    <source>
        <strain evidence="2 3">GIHE-NHR1</strain>
    </source>
</reference>
<accession>A0ABX1LWZ7</accession>
<dbReference type="EMBL" id="JAAVJL010000001">
    <property type="protein sequence ID" value="NMF59289.1"/>
    <property type="molecule type" value="Genomic_DNA"/>
</dbReference>
<evidence type="ECO:0000256" key="1">
    <source>
        <dbReference type="SAM" id="MobiDB-lite"/>
    </source>
</evidence>
<dbReference type="RefSeq" id="WP_169364085.1">
    <property type="nucleotide sequence ID" value="NZ_JAAVJL010000001.1"/>
</dbReference>
<feature type="region of interest" description="Disordered" evidence="1">
    <location>
        <begin position="277"/>
        <end position="311"/>
    </location>
</feature>